<feature type="region of interest" description="Disordered" evidence="1">
    <location>
        <begin position="232"/>
        <end position="254"/>
    </location>
</feature>
<sequence>MLKKVPSESESNATDAGDNGEDLITGISISEKKSIDSSSKSNMENTAEGKLLKKNYLSQPFFFNDDIIGQKYVESARLPRVKYVQDTKIIWERTQNVLELPILGHFRTYEKRVERSCPNPWRRHGALLKIYEIGGWISKMEKQQISRRNRKYFYVKAGSKPCNQPLRPPISIRESKFLPPSSVSIPSATNRSVEELAYVAAIHIQKAIQNSASVFLESRKIERAEQDKVDIRDGYSTGKMSSAERSSSAQRPTRSTLPLGTVLTGFFNFLVSLVKRTSNLDN</sequence>
<dbReference type="Proteomes" id="UP000024404">
    <property type="component" value="Unassembled WGS sequence"/>
</dbReference>
<protein>
    <submittedName>
        <fullName evidence="2">Uncharacterized protein</fullName>
    </submittedName>
</protein>
<evidence type="ECO:0000256" key="1">
    <source>
        <dbReference type="SAM" id="MobiDB-lite"/>
    </source>
</evidence>
<dbReference type="AlphaFoldDB" id="A0A8R1TYL5"/>
<evidence type="ECO:0000313" key="2">
    <source>
        <dbReference type="EnsemblMetazoa" id="OVOC8229.1"/>
    </source>
</evidence>
<dbReference type="EnsemblMetazoa" id="OVOC8229.1">
    <property type="protein sequence ID" value="OVOC8229.1"/>
    <property type="gene ID" value="WBGene00245038"/>
</dbReference>
<feature type="compositionally biased region" description="Polar residues" evidence="1">
    <location>
        <begin position="238"/>
        <end position="254"/>
    </location>
</feature>
<feature type="region of interest" description="Disordered" evidence="1">
    <location>
        <begin position="1"/>
        <end position="24"/>
    </location>
</feature>
<proteinExistence type="predicted"/>
<accession>A0A8R1TYL5</accession>
<organism evidence="2 3">
    <name type="scientific">Onchocerca volvulus</name>
    <dbReference type="NCBI Taxonomy" id="6282"/>
    <lineage>
        <taxon>Eukaryota</taxon>
        <taxon>Metazoa</taxon>
        <taxon>Ecdysozoa</taxon>
        <taxon>Nematoda</taxon>
        <taxon>Chromadorea</taxon>
        <taxon>Rhabditida</taxon>
        <taxon>Spirurina</taxon>
        <taxon>Spiruromorpha</taxon>
        <taxon>Filarioidea</taxon>
        <taxon>Onchocercidae</taxon>
        <taxon>Onchocerca</taxon>
    </lineage>
</organism>
<keyword evidence="3" id="KW-1185">Reference proteome</keyword>
<reference evidence="3" key="1">
    <citation type="submission" date="2013-10" db="EMBL/GenBank/DDBJ databases">
        <title>Genome sequencing of Onchocerca volvulus.</title>
        <authorList>
            <person name="Cotton J."/>
            <person name="Tsai J."/>
            <person name="Stanley E."/>
            <person name="Tracey A."/>
            <person name="Holroyd N."/>
            <person name="Lustigman S."/>
            <person name="Berriman M."/>
        </authorList>
    </citation>
    <scope>NUCLEOTIDE SEQUENCE</scope>
</reference>
<name>A0A8R1TYL5_ONCVO</name>
<dbReference type="EMBL" id="CMVM020000247">
    <property type="status" value="NOT_ANNOTATED_CDS"/>
    <property type="molecule type" value="Genomic_DNA"/>
</dbReference>
<evidence type="ECO:0000313" key="3">
    <source>
        <dbReference type="Proteomes" id="UP000024404"/>
    </source>
</evidence>
<reference evidence="2" key="2">
    <citation type="submission" date="2022-06" db="UniProtKB">
        <authorList>
            <consortium name="EnsemblMetazoa"/>
        </authorList>
    </citation>
    <scope>IDENTIFICATION</scope>
</reference>